<protein>
    <submittedName>
        <fullName evidence="1">Uncharacterized protein</fullName>
    </submittedName>
</protein>
<keyword evidence="2" id="KW-1185">Reference proteome</keyword>
<dbReference type="EMBL" id="JBBWWR010000014">
    <property type="protein sequence ID" value="KAK8952880.1"/>
    <property type="molecule type" value="Genomic_DNA"/>
</dbReference>
<dbReference type="Proteomes" id="UP001412067">
    <property type="component" value="Unassembled WGS sequence"/>
</dbReference>
<evidence type="ECO:0000313" key="2">
    <source>
        <dbReference type="Proteomes" id="UP001412067"/>
    </source>
</evidence>
<dbReference type="Gene3D" id="3.40.50.970">
    <property type="match status" value="1"/>
</dbReference>
<sequence length="59" mass="6353">MHIINHIINSATKSNYIFSGQIFVPIAFRGPNGADALIGANGDDALSGANESNAYRRKY</sequence>
<accession>A0ABR2LVU3</accession>
<reference evidence="1 2" key="1">
    <citation type="journal article" date="2022" name="Nat. Plants">
        <title>Genomes of leafy and leafless Platanthera orchids illuminate the evolution of mycoheterotrophy.</title>
        <authorList>
            <person name="Li M.H."/>
            <person name="Liu K.W."/>
            <person name="Li Z."/>
            <person name="Lu H.C."/>
            <person name="Ye Q.L."/>
            <person name="Zhang D."/>
            <person name="Wang J.Y."/>
            <person name="Li Y.F."/>
            <person name="Zhong Z.M."/>
            <person name="Liu X."/>
            <person name="Yu X."/>
            <person name="Liu D.K."/>
            <person name="Tu X.D."/>
            <person name="Liu B."/>
            <person name="Hao Y."/>
            <person name="Liao X.Y."/>
            <person name="Jiang Y.T."/>
            <person name="Sun W.H."/>
            <person name="Chen J."/>
            <person name="Chen Y.Q."/>
            <person name="Ai Y."/>
            <person name="Zhai J.W."/>
            <person name="Wu S.S."/>
            <person name="Zhou Z."/>
            <person name="Hsiao Y.Y."/>
            <person name="Wu W.L."/>
            <person name="Chen Y.Y."/>
            <person name="Lin Y.F."/>
            <person name="Hsu J.L."/>
            <person name="Li C.Y."/>
            <person name="Wang Z.W."/>
            <person name="Zhao X."/>
            <person name="Zhong W.Y."/>
            <person name="Ma X.K."/>
            <person name="Ma L."/>
            <person name="Huang J."/>
            <person name="Chen G.Z."/>
            <person name="Huang M.Z."/>
            <person name="Huang L."/>
            <person name="Peng D.H."/>
            <person name="Luo Y.B."/>
            <person name="Zou S.Q."/>
            <person name="Chen S.P."/>
            <person name="Lan S."/>
            <person name="Tsai W.C."/>
            <person name="Van de Peer Y."/>
            <person name="Liu Z.J."/>
        </authorList>
    </citation>
    <scope>NUCLEOTIDE SEQUENCE [LARGE SCALE GENOMIC DNA]</scope>
    <source>
        <strain evidence="1">Lor288</strain>
    </source>
</reference>
<organism evidence="1 2">
    <name type="scientific">Platanthera guangdongensis</name>
    <dbReference type="NCBI Taxonomy" id="2320717"/>
    <lineage>
        <taxon>Eukaryota</taxon>
        <taxon>Viridiplantae</taxon>
        <taxon>Streptophyta</taxon>
        <taxon>Embryophyta</taxon>
        <taxon>Tracheophyta</taxon>
        <taxon>Spermatophyta</taxon>
        <taxon>Magnoliopsida</taxon>
        <taxon>Liliopsida</taxon>
        <taxon>Asparagales</taxon>
        <taxon>Orchidaceae</taxon>
        <taxon>Orchidoideae</taxon>
        <taxon>Orchideae</taxon>
        <taxon>Orchidinae</taxon>
        <taxon>Platanthera</taxon>
    </lineage>
</organism>
<proteinExistence type="predicted"/>
<gene>
    <name evidence="1" type="ORF">KSP40_PGU003929</name>
</gene>
<evidence type="ECO:0000313" key="1">
    <source>
        <dbReference type="EMBL" id="KAK8952880.1"/>
    </source>
</evidence>
<name>A0ABR2LVU3_9ASPA</name>
<comment type="caution">
    <text evidence="1">The sequence shown here is derived from an EMBL/GenBank/DDBJ whole genome shotgun (WGS) entry which is preliminary data.</text>
</comment>